<evidence type="ECO:0000256" key="12">
    <source>
        <dbReference type="SAM" id="MobiDB-lite"/>
    </source>
</evidence>
<dbReference type="InterPro" id="IPR001841">
    <property type="entry name" value="Znf_RING"/>
</dbReference>
<gene>
    <name evidence="17" type="ORF">ACAOBT_LOCUS3556</name>
</gene>
<dbReference type="GO" id="GO:0097039">
    <property type="term" value="P:protein linear polyubiquitination"/>
    <property type="evidence" value="ECO:0007669"/>
    <property type="project" value="TreeGrafter"/>
</dbReference>
<dbReference type="PROSITE" id="PS50053">
    <property type="entry name" value="UBIQUITIN_2"/>
    <property type="match status" value="1"/>
</dbReference>
<dbReference type="PROSITE" id="PS01358">
    <property type="entry name" value="ZF_RANBP2_1"/>
    <property type="match status" value="2"/>
</dbReference>
<dbReference type="Gene3D" id="6.10.250.1010">
    <property type="match status" value="1"/>
</dbReference>
<dbReference type="GO" id="GO:0071797">
    <property type="term" value="C:LUBAC complex"/>
    <property type="evidence" value="ECO:0007669"/>
    <property type="project" value="TreeGrafter"/>
</dbReference>
<dbReference type="SMART" id="SM00547">
    <property type="entry name" value="ZnF_RBZ"/>
    <property type="match status" value="2"/>
</dbReference>
<feature type="compositionally biased region" description="Basic and acidic residues" evidence="12">
    <location>
        <begin position="237"/>
        <end position="247"/>
    </location>
</feature>
<evidence type="ECO:0000256" key="2">
    <source>
        <dbReference type="ARBA" id="ARBA00008278"/>
    </source>
</evidence>
<dbReference type="InterPro" id="IPR044066">
    <property type="entry name" value="TRIAD_supradom"/>
</dbReference>
<dbReference type="InterPro" id="IPR047558">
    <property type="entry name" value="BRcat_RBR_HOIL1"/>
</dbReference>
<dbReference type="SUPFAM" id="SSF54236">
    <property type="entry name" value="Ubiquitin-like"/>
    <property type="match status" value="1"/>
</dbReference>
<evidence type="ECO:0000256" key="4">
    <source>
        <dbReference type="ARBA" id="ARBA00022553"/>
    </source>
</evidence>
<dbReference type="InterPro" id="IPR047557">
    <property type="entry name" value="Rcat_RBR_HOIL1"/>
</dbReference>
<dbReference type="InterPro" id="IPR047559">
    <property type="entry name" value="HOIL1_RBR_mRING-HC-C3HC3D"/>
</dbReference>
<feature type="compositionally biased region" description="Basic and acidic residues" evidence="12">
    <location>
        <begin position="502"/>
        <end position="512"/>
    </location>
</feature>
<dbReference type="FunFam" id="3.30.40.10:FF:000137">
    <property type="entry name" value="RanBP-type and C3HC4-type zinc finger-containing protein 1"/>
    <property type="match status" value="1"/>
</dbReference>
<feature type="domain" description="RING-type" evidence="16">
    <location>
        <begin position="1337"/>
        <end position="1565"/>
    </location>
</feature>
<feature type="domain" description="RING-type" evidence="14">
    <location>
        <begin position="1341"/>
        <end position="1383"/>
    </location>
</feature>
<dbReference type="GO" id="GO:0009893">
    <property type="term" value="P:positive regulation of metabolic process"/>
    <property type="evidence" value="ECO:0007669"/>
    <property type="project" value="UniProtKB-ARBA"/>
</dbReference>
<evidence type="ECO:0000313" key="17">
    <source>
        <dbReference type="EMBL" id="CAH1960124.1"/>
    </source>
</evidence>
<dbReference type="PROSITE" id="PS50199">
    <property type="entry name" value="ZF_RANBP2_2"/>
    <property type="match status" value="2"/>
</dbReference>
<sequence>MNHPSNTPPDPNRQSVGCDPKTASGNRRNSGLFSFFKWFKPSASRESIENELQASHSSSSCESLDSTHSSGTVASFSFVPPNAYKKSTSEKCIVLGPETDTYRARLKQRDKRRESDKNLTLRKKYNLFFHRDTLLKPKPLEEEENTRSLPLMTRPTTEPVEEVKMHRRTFSESSKVKKAGSYVHVKGKRRAPQPPGKQDGTNTLRKKRLAPVPPEKVIKVLANDVLSNDSLKLDHGILKPAKEETKTTPDQNSSSPRSSVVVETPVSPRPWYKRNTAANKKEKAEHKYEVIEKRNSTLDLTYEEPKFDKKKEEKRKSGLSFLTNISELDREASEIVKNKHGVDDLGEMPEFMRPKEMSKPNTDSWVSPKRRSAKDLIAKFNAITNVTRVTVFGASQRDQKLFGKQISLDETRRRQETLLESHKRRIEEIDNKKNIPLMKSESASAIKAKPETPKFERKSWKCPKCNLENEYWRIICHVCSAIKPYFDDFSSGGVKPGSPLLPRKEKTPPKKLEPNFERAKTQIGFSALAKLQKDDVHQKEKTGAKTGSPLVMRKEKTPPEKIDANFERSKTQIGFPALASSRSKPDKEETPQKIEANFERSKTQIGFSALASFNAQKTEKEDTSQKDDNKKEEKERLKKMLIEMKNSLPNRKSHIALKQNRASIIMENPGDAKEEAYEKIELAPEKTQEEKVAEILIGTTQTIYENIKVRKSENPKPIKVSSAAQTSGVVKQVQVPPSTITNLVSDQARKNNYELMRPKDFEDIYTDSESKSAARIYANLARNDELSLFFNMPKNINVKNNAQSGSAKNTDTIEINRLLKRLETSIAKGELTEAAIFAKELAQLKVNCSVIRHRPQTAEEKRGIQIEMYVEDKVSHRGPFPLNVVPELTVAELKKQVEREYEIPAVFQRWILGKELVTKDTATLKDHNITDGCPVFLYLVAPEQKSAANVILSTKDLPSTSKSIPHQEKAEDPISTASSPKPEKTFNDDRIEKMKSNVQNLQNMLGESRNDHTPKIVNVIPKPAKTEKTEITRIIPVELENKIETNKFKEPPATVLEIKVEKTPIVVQKEVINVEIVPTPVVKDQTSLEVKPKIQYVFPTIQNVYEKQVENKIVTNPEQVKAVSKLGAIPKEKIETNKTVATKNVSEAMKNVANITNKVAEATVNVVETKTTVTETSKRLLEGTKDIAEATTKVAEDAAKVAGATTKVTGATTKVTGATTRVADDATKVAGATTKVTGATTRVADATKNADVKLVPKASEEDFEDCENSTLKAEKEWECHLCTLLNPVSSNICAVCATVRMNKPARKHTKKKAPQPLPQTYQQLVKLDNADLVENQQTFECVVCFSEIAPHQGVTLRECLHQFCKACLAHTIEFTEEAEVKCPYRDDEYSCNIALQDREIKALVTPEVYEQHLAKSVAQAENKIEGSFHCKTPDCKGWCIFEDNVNEFKCPVCRKTNCLTCQSIHPGQNCKQYQERMAMESEVDEDARRTRIFLQEMVSKGEAIECPTCRVVLMKKWGCDWLRCSVCKTEICWVTRGPRWGPDGKGDISAGCRCGVDGVKCHPNCNYCH</sequence>
<keyword evidence="10" id="KW-0862">Zinc</keyword>
<dbReference type="OrthoDB" id="261960at2759"/>
<dbReference type="SUPFAM" id="SSF57850">
    <property type="entry name" value="RING/U-box"/>
    <property type="match status" value="3"/>
</dbReference>
<evidence type="ECO:0000256" key="10">
    <source>
        <dbReference type="ARBA" id="ARBA00022833"/>
    </source>
</evidence>
<feature type="domain" description="RanBP2-type" evidence="15">
    <location>
        <begin position="456"/>
        <end position="485"/>
    </location>
</feature>
<dbReference type="GO" id="GO:0005634">
    <property type="term" value="C:nucleus"/>
    <property type="evidence" value="ECO:0007669"/>
    <property type="project" value="UniProtKB-ARBA"/>
</dbReference>
<dbReference type="Gene3D" id="3.30.40.10">
    <property type="entry name" value="Zinc/RING finger domain, C3HC4 (zinc finger)"/>
    <property type="match status" value="1"/>
</dbReference>
<name>A0A9P0JU77_ACAOB</name>
<evidence type="ECO:0000256" key="8">
    <source>
        <dbReference type="ARBA" id="ARBA00022771"/>
    </source>
</evidence>
<dbReference type="PANTHER" id="PTHR22770">
    <property type="entry name" value="UBIQUITIN CONJUGATING ENZYME 7 INTERACTING PROTEIN-RELATED"/>
    <property type="match status" value="1"/>
</dbReference>
<dbReference type="Gene3D" id="4.10.1060.10">
    <property type="entry name" value="Zinc finger, RanBP2-type"/>
    <property type="match status" value="1"/>
</dbReference>
<dbReference type="PROSITE" id="PS50089">
    <property type="entry name" value="ZF_RING_2"/>
    <property type="match status" value="1"/>
</dbReference>
<dbReference type="PANTHER" id="PTHR22770:SF13">
    <property type="entry name" value="RING-TYPE DOMAIN-CONTAINING PROTEIN"/>
    <property type="match status" value="1"/>
</dbReference>
<feature type="region of interest" description="Disordered" evidence="12">
    <location>
        <begin position="1"/>
        <end position="29"/>
    </location>
</feature>
<dbReference type="CDD" id="cd16633">
    <property type="entry name" value="mRING-HC-C3HC3D_RBR_HOIL1"/>
    <property type="match status" value="1"/>
</dbReference>
<dbReference type="Pfam" id="PF00097">
    <property type="entry name" value="zf-C3HC4"/>
    <property type="match status" value="1"/>
</dbReference>
<comment type="similarity">
    <text evidence="2">Belongs to the RBR family.</text>
</comment>
<keyword evidence="5" id="KW-0808">Transferase</keyword>
<protein>
    <recommendedName>
        <fullName evidence="3">RanBP-type and C3HC4-type zinc finger-containing protein 1</fullName>
    </recommendedName>
</protein>
<dbReference type="InterPro" id="IPR051628">
    <property type="entry name" value="LUBAC_E3_Ligases"/>
</dbReference>
<feature type="compositionally biased region" description="Polar residues" evidence="12">
    <location>
        <begin position="248"/>
        <end position="258"/>
    </location>
</feature>
<keyword evidence="6" id="KW-0479">Metal-binding</keyword>
<feature type="region of interest" description="Disordered" evidence="12">
    <location>
        <begin position="532"/>
        <end position="551"/>
    </location>
</feature>
<organism evidence="17 18">
    <name type="scientific">Acanthoscelides obtectus</name>
    <name type="common">Bean weevil</name>
    <name type="synonym">Bruchus obtectus</name>
    <dbReference type="NCBI Taxonomy" id="200917"/>
    <lineage>
        <taxon>Eukaryota</taxon>
        <taxon>Metazoa</taxon>
        <taxon>Ecdysozoa</taxon>
        <taxon>Arthropoda</taxon>
        <taxon>Hexapoda</taxon>
        <taxon>Insecta</taxon>
        <taxon>Pterygota</taxon>
        <taxon>Neoptera</taxon>
        <taxon>Endopterygota</taxon>
        <taxon>Coleoptera</taxon>
        <taxon>Polyphaga</taxon>
        <taxon>Cucujiformia</taxon>
        <taxon>Chrysomeloidea</taxon>
        <taxon>Chrysomelidae</taxon>
        <taxon>Bruchinae</taxon>
        <taxon>Bruchini</taxon>
        <taxon>Acanthoscelides</taxon>
    </lineage>
</organism>
<evidence type="ECO:0000259" key="16">
    <source>
        <dbReference type="PROSITE" id="PS51873"/>
    </source>
</evidence>
<feature type="compositionally biased region" description="Pro residues" evidence="12">
    <location>
        <begin position="1"/>
        <end position="11"/>
    </location>
</feature>
<dbReference type="GO" id="GO:0008270">
    <property type="term" value="F:zinc ion binding"/>
    <property type="evidence" value="ECO:0007669"/>
    <property type="project" value="UniProtKB-KW"/>
</dbReference>
<evidence type="ECO:0000256" key="7">
    <source>
        <dbReference type="ARBA" id="ARBA00022737"/>
    </source>
</evidence>
<dbReference type="PROSITE" id="PS00518">
    <property type="entry name" value="ZF_RING_1"/>
    <property type="match status" value="1"/>
</dbReference>
<dbReference type="GO" id="GO:0043130">
    <property type="term" value="F:ubiquitin binding"/>
    <property type="evidence" value="ECO:0007669"/>
    <property type="project" value="TreeGrafter"/>
</dbReference>
<feature type="region of interest" description="Disordered" evidence="12">
    <location>
        <begin position="957"/>
        <end position="986"/>
    </location>
</feature>
<evidence type="ECO:0000256" key="9">
    <source>
        <dbReference type="ARBA" id="ARBA00022786"/>
    </source>
</evidence>
<dbReference type="GO" id="GO:0004842">
    <property type="term" value="F:ubiquitin-protein transferase activity"/>
    <property type="evidence" value="ECO:0007669"/>
    <property type="project" value="TreeGrafter"/>
</dbReference>
<evidence type="ECO:0000259" key="14">
    <source>
        <dbReference type="PROSITE" id="PS50089"/>
    </source>
</evidence>
<evidence type="ECO:0000256" key="5">
    <source>
        <dbReference type="ARBA" id="ARBA00022679"/>
    </source>
</evidence>
<evidence type="ECO:0000256" key="11">
    <source>
        <dbReference type="PROSITE-ProRule" id="PRU00322"/>
    </source>
</evidence>
<keyword evidence="4" id="KW-0597">Phosphoprotein</keyword>
<dbReference type="InterPro" id="IPR029071">
    <property type="entry name" value="Ubiquitin-like_domsf"/>
</dbReference>
<dbReference type="PROSITE" id="PS51873">
    <property type="entry name" value="TRIAD"/>
    <property type="match status" value="1"/>
</dbReference>
<feature type="domain" description="Ubiquitin-like" evidence="13">
    <location>
        <begin position="864"/>
        <end position="939"/>
    </location>
</feature>
<dbReference type="Pfam" id="PF00240">
    <property type="entry name" value="ubiquitin"/>
    <property type="match status" value="1"/>
</dbReference>
<feature type="region of interest" description="Disordered" evidence="12">
    <location>
        <begin position="237"/>
        <end position="283"/>
    </location>
</feature>
<accession>A0A9P0JU77</accession>
<dbReference type="InterPro" id="IPR001876">
    <property type="entry name" value="Znf_RanBP2"/>
</dbReference>
<feature type="region of interest" description="Disordered" evidence="12">
    <location>
        <begin position="167"/>
        <end position="211"/>
    </location>
</feature>
<feature type="region of interest" description="Disordered" evidence="12">
    <location>
        <begin position="493"/>
        <end position="512"/>
    </location>
</feature>
<proteinExistence type="inferred from homology"/>
<evidence type="ECO:0000256" key="3">
    <source>
        <dbReference type="ARBA" id="ARBA00017887"/>
    </source>
</evidence>
<keyword evidence="9" id="KW-0833">Ubl conjugation pathway</keyword>
<comment type="caution">
    <text evidence="17">The sequence shown here is derived from an EMBL/GenBank/DDBJ whole genome shotgun (WGS) entry which is preliminary data.</text>
</comment>
<keyword evidence="7" id="KW-0677">Repeat</keyword>
<dbReference type="InterPro" id="IPR013083">
    <property type="entry name" value="Znf_RING/FYVE/PHD"/>
</dbReference>
<feature type="domain" description="RanBP2-type" evidence="15">
    <location>
        <begin position="1272"/>
        <end position="1302"/>
    </location>
</feature>
<keyword evidence="18" id="KW-1185">Reference proteome</keyword>
<feature type="compositionally biased region" description="Basic and acidic residues" evidence="12">
    <location>
        <begin position="617"/>
        <end position="633"/>
    </location>
</feature>
<dbReference type="Gene3D" id="3.10.20.90">
    <property type="entry name" value="Phosphatidylinositol 3-kinase Catalytic Subunit, Chain A, domain 1"/>
    <property type="match status" value="1"/>
</dbReference>
<dbReference type="Proteomes" id="UP001152888">
    <property type="component" value="Unassembled WGS sequence"/>
</dbReference>
<dbReference type="InterPro" id="IPR018957">
    <property type="entry name" value="Znf_C3HC4_RING-type"/>
</dbReference>
<reference evidence="17" key="1">
    <citation type="submission" date="2022-03" db="EMBL/GenBank/DDBJ databases">
        <authorList>
            <person name="Sayadi A."/>
        </authorList>
    </citation>
    <scope>NUCLEOTIDE SEQUENCE</scope>
</reference>
<evidence type="ECO:0000256" key="6">
    <source>
        <dbReference type="ARBA" id="ARBA00022723"/>
    </source>
</evidence>
<feature type="region of interest" description="Disordered" evidence="12">
    <location>
        <begin position="611"/>
        <end position="633"/>
    </location>
</feature>
<evidence type="ECO:0000313" key="18">
    <source>
        <dbReference type="Proteomes" id="UP001152888"/>
    </source>
</evidence>
<evidence type="ECO:0000256" key="1">
    <source>
        <dbReference type="ARBA" id="ARBA00004906"/>
    </source>
</evidence>
<dbReference type="InterPro" id="IPR000626">
    <property type="entry name" value="Ubiquitin-like_dom"/>
</dbReference>
<dbReference type="EMBL" id="CAKOFQ010006686">
    <property type="protein sequence ID" value="CAH1960124.1"/>
    <property type="molecule type" value="Genomic_DNA"/>
</dbReference>
<feature type="compositionally biased region" description="Basic and acidic residues" evidence="12">
    <location>
        <begin position="532"/>
        <end position="543"/>
    </location>
</feature>
<evidence type="ECO:0000259" key="13">
    <source>
        <dbReference type="PROSITE" id="PS50053"/>
    </source>
</evidence>
<dbReference type="InterPro" id="IPR017907">
    <property type="entry name" value="Znf_RING_CS"/>
</dbReference>
<dbReference type="CDD" id="cd20358">
    <property type="entry name" value="Rcat_RBR_HOIL1"/>
    <property type="match status" value="1"/>
</dbReference>
<comment type="pathway">
    <text evidence="1">Protein modification; protein ubiquitination.</text>
</comment>
<keyword evidence="8 11" id="KW-0863">Zinc-finger</keyword>
<evidence type="ECO:0000259" key="15">
    <source>
        <dbReference type="PROSITE" id="PS50199"/>
    </source>
</evidence>
<dbReference type="CDD" id="cd20345">
    <property type="entry name" value="BRcat_RBR_HOIL1"/>
    <property type="match status" value="1"/>
</dbReference>
<dbReference type="GO" id="GO:0043161">
    <property type="term" value="P:proteasome-mediated ubiquitin-dependent protein catabolic process"/>
    <property type="evidence" value="ECO:0007669"/>
    <property type="project" value="TreeGrafter"/>
</dbReference>